<feature type="compositionally biased region" description="Polar residues" evidence="1">
    <location>
        <begin position="219"/>
        <end position="239"/>
    </location>
</feature>
<feature type="compositionally biased region" description="Pro residues" evidence="1">
    <location>
        <begin position="21"/>
        <end position="38"/>
    </location>
</feature>
<organism evidence="2 3">
    <name type="scientific">Macrolepiota fuliginosa MF-IS2</name>
    <dbReference type="NCBI Taxonomy" id="1400762"/>
    <lineage>
        <taxon>Eukaryota</taxon>
        <taxon>Fungi</taxon>
        <taxon>Dikarya</taxon>
        <taxon>Basidiomycota</taxon>
        <taxon>Agaricomycotina</taxon>
        <taxon>Agaricomycetes</taxon>
        <taxon>Agaricomycetidae</taxon>
        <taxon>Agaricales</taxon>
        <taxon>Agaricineae</taxon>
        <taxon>Agaricaceae</taxon>
        <taxon>Macrolepiota</taxon>
    </lineage>
</organism>
<feature type="compositionally biased region" description="Polar residues" evidence="1">
    <location>
        <begin position="123"/>
        <end position="143"/>
    </location>
</feature>
<reference evidence="2" key="1">
    <citation type="submission" date="2020-11" db="EMBL/GenBank/DDBJ databases">
        <authorList>
            <consortium name="DOE Joint Genome Institute"/>
            <person name="Ahrendt S."/>
            <person name="Riley R."/>
            <person name="Andreopoulos W."/>
            <person name="Labutti K."/>
            <person name="Pangilinan J."/>
            <person name="Ruiz-Duenas F.J."/>
            <person name="Barrasa J.M."/>
            <person name="Sanchez-Garcia M."/>
            <person name="Camarero S."/>
            <person name="Miyauchi S."/>
            <person name="Serrano A."/>
            <person name="Linde D."/>
            <person name="Babiker R."/>
            <person name="Drula E."/>
            <person name="Ayuso-Fernandez I."/>
            <person name="Pacheco R."/>
            <person name="Padilla G."/>
            <person name="Ferreira P."/>
            <person name="Barriuso J."/>
            <person name="Kellner H."/>
            <person name="Castanera R."/>
            <person name="Alfaro M."/>
            <person name="Ramirez L."/>
            <person name="Pisabarro A.G."/>
            <person name="Kuo A."/>
            <person name="Tritt A."/>
            <person name="Lipzen A."/>
            <person name="He G."/>
            <person name="Yan M."/>
            <person name="Ng V."/>
            <person name="Cullen D."/>
            <person name="Martin F."/>
            <person name="Rosso M.-N."/>
            <person name="Henrissat B."/>
            <person name="Hibbett D."/>
            <person name="Martinez A.T."/>
            <person name="Grigoriev I.V."/>
        </authorList>
    </citation>
    <scope>NUCLEOTIDE SEQUENCE</scope>
    <source>
        <strain evidence="2">MF-IS2</strain>
    </source>
</reference>
<feature type="compositionally biased region" description="Basic residues" evidence="1">
    <location>
        <begin position="334"/>
        <end position="344"/>
    </location>
</feature>
<feature type="compositionally biased region" description="Polar residues" evidence="1">
    <location>
        <begin position="101"/>
        <end position="116"/>
    </location>
</feature>
<proteinExistence type="predicted"/>
<name>A0A9P6C3K2_9AGAR</name>
<evidence type="ECO:0000256" key="1">
    <source>
        <dbReference type="SAM" id="MobiDB-lite"/>
    </source>
</evidence>
<comment type="caution">
    <text evidence="2">The sequence shown here is derived from an EMBL/GenBank/DDBJ whole genome shotgun (WGS) entry which is preliminary data.</text>
</comment>
<feature type="compositionally biased region" description="Polar residues" evidence="1">
    <location>
        <begin position="174"/>
        <end position="195"/>
    </location>
</feature>
<sequence length="583" mass="61967">MASVVEPSSRPLSLQIETPPSASPFPSPSSSFIPPPMPGNHEFAVKLPPRRSPSSTNCTTDTSEKRISDTIATTTVTAASATGPAPQQYLDPNPKDIDMLSPTTPTPASMQFSTAGSARAGTDDNQLSAPQPQSLSHRSSLTQSRPPLSPVLTSSPSLSSTRPAPPSPADSRRISTISLRSAGSNRPASTGVSRSNSRRESAVGGNRSSAGFGIGLNFTAASSVGGTPSKRQSTLSALSAGSGPMVLSPQQEADESHDGLAVLRTTTVSPPPIQQQPVTATAAAVAAAPVTKTRGTRRRSTRVKIKIRDFGFTNSDDRYRGMGVDVPKPNRFARLNKKLGGSKKVRPESRRWSTASESASAAASSTNVTSSEDDDDEQDDRRRGQGGGRGRGRFAGFLDDDDDDDFDDDEEDGDGWFRRGMGRFSWSLGFGGLKKGHQEQSREQRAQQEEAAAYPTRVEMEMNFEEEHSTSATPESGRSSEVYYDAEDDLDNQGEAHSADVGDEEEPLYPGTYRAVYAFEPEGTAEMRLVEDQAVRVVGRGGGVGWAVVIVPEGVEGGVVADPVLGVRHALVPEGYLEVVELD</sequence>
<feature type="compositionally biased region" description="Polar residues" evidence="1">
    <location>
        <begin position="52"/>
        <end position="61"/>
    </location>
</feature>
<dbReference type="Proteomes" id="UP000807342">
    <property type="component" value="Unassembled WGS sequence"/>
</dbReference>
<keyword evidence="3" id="KW-1185">Reference proteome</keyword>
<feature type="region of interest" description="Disordered" evidence="1">
    <location>
        <begin position="269"/>
        <end position="418"/>
    </location>
</feature>
<feature type="compositionally biased region" description="Low complexity" evidence="1">
    <location>
        <begin position="144"/>
        <end position="162"/>
    </location>
</feature>
<feature type="compositionally biased region" description="Basic residues" evidence="1">
    <location>
        <begin position="294"/>
        <end position="305"/>
    </location>
</feature>
<feature type="region of interest" description="Disordered" evidence="1">
    <location>
        <begin position="1"/>
        <end position="256"/>
    </location>
</feature>
<protein>
    <recommendedName>
        <fullName evidence="4">SH3 domain-containing protein</fullName>
    </recommendedName>
</protein>
<evidence type="ECO:0000313" key="2">
    <source>
        <dbReference type="EMBL" id="KAF9450187.1"/>
    </source>
</evidence>
<feature type="compositionally biased region" description="Low complexity" evidence="1">
    <location>
        <begin position="275"/>
        <end position="293"/>
    </location>
</feature>
<dbReference type="EMBL" id="MU151111">
    <property type="protein sequence ID" value="KAF9450187.1"/>
    <property type="molecule type" value="Genomic_DNA"/>
</dbReference>
<feature type="compositionally biased region" description="Acidic residues" evidence="1">
    <location>
        <begin position="398"/>
        <end position="414"/>
    </location>
</feature>
<feature type="compositionally biased region" description="Low complexity" evidence="1">
    <location>
        <begin position="70"/>
        <end position="85"/>
    </location>
</feature>
<accession>A0A9P6C3K2</accession>
<gene>
    <name evidence="2" type="ORF">P691DRAFT_774162</name>
</gene>
<evidence type="ECO:0000313" key="3">
    <source>
        <dbReference type="Proteomes" id="UP000807342"/>
    </source>
</evidence>
<evidence type="ECO:0008006" key="4">
    <source>
        <dbReference type="Google" id="ProtNLM"/>
    </source>
</evidence>
<feature type="compositionally biased region" description="Low complexity" evidence="1">
    <location>
        <begin position="353"/>
        <end position="370"/>
    </location>
</feature>
<dbReference type="OrthoDB" id="19092at2759"/>
<dbReference type="AlphaFoldDB" id="A0A9P6C3K2"/>